<dbReference type="EMBL" id="KN846981">
    <property type="protein sequence ID" value="KIW98188.1"/>
    <property type="molecule type" value="Genomic_DNA"/>
</dbReference>
<sequence length="227" mass="25854">MLVGLRRPFKRAINGNYDAAVDDDYLRKIIEKKKEGVLVNRGMVSSTGNAHESTTPKNKSRGGSGTNTSERERRGSSIRRDEQTDKCDSKEQPKHDREKDPSRRERDSQEFAKPPKHDREPDPAAHQRECQEQSNQDMEQDLARCQRKAPDDEIEKRINAAVGAQIGALDIPPLRSEVQRKLARMDDEIQFLDQMVRVLGRRVAKLRVHNKSRLPVMPMMPPPGSAI</sequence>
<dbReference type="HOGENOM" id="CLU_1219580_0_0_1"/>
<evidence type="ECO:0000256" key="1">
    <source>
        <dbReference type="SAM" id="MobiDB-lite"/>
    </source>
</evidence>
<keyword evidence="3" id="KW-1185">Reference proteome</keyword>
<evidence type="ECO:0000313" key="2">
    <source>
        <dbReference type="EMBL" id="KIW98188.1"/>
    </source>
</evidence>
<feature type="region of interest" description="Disordered" evidence="1">
    <location>
        <begin position="41"/>
        <end position="150"/>
    </location>
</feature>
<evidence type="ECO:0000313" key="3">
    <source>
        <dbReference type="Proteomes" id="UP000053789"/>
    </source>
</evidence>
<dbReference type="Proteomes" id="UP000053789">
    <property type="component" value="Unassembled WGS sequence"/>
</dbReference>
<gene>
    <name evidence="2" type="ORF">Z519_01772</name>
</gene>
<organism evidence="2 3">
    <name type="scientific">Cladophialophora bantiana (strain ATCC 10958 / CBS 173.52 / CDC B-1940 / NIH 8579)</name>
    <name type="common">Xylohypha bantiana</name>
    <dbReference type="NCBI Taxonomy" id="1442370"/>
    <lineage>
        <taxon>Eukaryota</taxon>
        <taxon>Fungi</taxon>
        <taxon>Dikarya</taxon>
        <taxon>Ascomycota</taxon>
        <taxon>Pezizomycotina</taxon>
        <taxon>Eurotiomycetes</taxon>
        <taxon>Chaetothyriomycetidae</taxon>
        <taxon>Chaetothyriales</taxon>
        <taxon>Herpotrichiellaceae</taxon>
        <taxon>Cladophialophora</taxon>
    </lineage>
</organism>
<accession>A0A0D2HXQ4</accession>
<reference evidence="2" key="1">
    <citation type="submission" date="2015-01" db="EMBL/GenBank/DDBJ databases">
        <title>The Genome Sequence of Cladophialophora bantiana CBS 173.52.</title>
        <authorList>
            <consortium name="The Broad Institute Genomics Platform"/>
            <person name="Cuomo C."/>
            <person name="de Hoog S."/>
            <person name="Gorbushina A."/>
            <person name="Stielow B."/>
            <person name="Teixiera M."/>
            <person name="Abouelleil A."/>
            <person name="Chapman S.B."/>
            <person name="Priest M."/>
            <person name="Young S.K."/>
            <person name="Wortman J."/>
            <person name="Nusbaum C."/>
            <person name="Birren B."/>
        </authorList>
    </citation>
    <scope>NUCLEOTIDE SEQUENCE [LARGE SCALE GENOMIC DNA]</scope>
    <source>
        <strain evidence="2">CBS 173.52</strain>
    </source>
</reference>
<dbReference type="RefSeq" id="XP_016624857.1">
    <property type="nucleotide sequence ID" value="XM_016759529.1"/>
</dbReference>
<dbReference type="AlphaFoldDB" id="A0A0D2HXQ4"/>
<feature type="compositionally biased region" description="Basic and acidic residues" evidence="1">
    <location>
        <begin position="141"/>
        <end position="150"/>
    </location>
</feature>
<dbReference type="GeneID" id="27694700"/>
<protein>
    <submittedName>
        <fullName evidence="2">Uncharacterized protein</fullName>
    </submittedName>
</protein>
<name>A0A0D2HXQ4_CLAB1</name>
<feature type="compositionally biased region" description="Basic and acidic residues" evidence="1">
    <location>
        <begin position="69"/>
        <end position="131"/>
    </location>
</feature>
<feature type="compositionally biased region" description="Polar residues" evidence="1">
    <location>
        <begin position="43"/>
        <end position="57"/>
    </location>
</feature>
<dbReference type="VEuPathDB" id="FungiDB:Z519_01772"/>
<proteinExistence type="predicted"/>